<feature type="chain" id="PRO_5002971968" description="Secretion system C-terminal sorting domain-containing protein" evidence="4">
    <location>
        <begin position="24"/>
        <end position="491"/>
    </location>
</feature>
<comment type="subcellular location">
    <subcellularLocation>
        <location evidence="1">Secreted</location>
    </subcellularLocation>
</comment>
<evidence type="ECO:0000259" key="6">
    <source>
        <dbReference type="Pfam" id="PF18962"/>
    </source>
</evidence>
<accession>C6VST0</accession>
<dbReference type="SUPFAM" id="SSF117074">
    <property type="entry name" value="Hypothetical protein PA1324"/>
    <property type="match status" value="1"/>
</dbReference>
<evidence type="ECO:0000256" key="2">
    <source>
        <dbReference type="ARBA" id="ARBA00022525"/>
    </source>
</evidence>
<keyword evidence="8" id="KW-1185">Reference proteome</keyword>
<dbReference type="EMBL" id="CP001619">
    <property type="protein sequence ID" value="ACT92902.1"/>
    <property type="molecule type" value="Genomic_DNA"/>
</dbReference>
<evidence type="ECO:0000256" key="1">
    <source>
        <dbReference type="ARBA" id="ARBA00004613"/>
    </source>
</evidence>
<dbReference type="eggNOG" id="COG4733">
    <property type="taxonomic scope" value="Bacteria"/>
</dbReference>
<proteinExistence type="predicted"/>
<dbReference type="InterPro" id="IPR026444">
    <property type="entry name" value="Secre_tail"/>
</dbReference>
<sequence length="491" mass="52250">MRISTSTLIAFFNLAFFGSAAVAQGPVSITGTVWQEKKPFDGIRDPSEAVVPAVLVKLLASDGKVVGTTISKSDGTFALSAATAGAYFLEYVYPTKGYSVVPKRAGSDNSVNSAANSSNYSDQIVVDGVTPVEAQGLGLQPKPNTITYCTMKEPAVTVWQEDLLLPKSSVEPQPVAVNIFASGAVWHPTIGIENLGTPDEYDISVQGIITLALPKSQTLKVNSDVPKTGNLPAYDGTQDYGGTSGISWPNEYSFATGSYDYAPFLVDGAFKGNESLVIEGDSKSGVTVVGSGNQQTFVQTYVSAGACVVYQYAEGALPVTLVAFSANQEAGQVQLKWETGEETNSSHFEVEASADGKKFVQIGRVAASGESSERKTYTFTDAKPLAPVTLYRLKMVDTDETFAYSRIVVTKNNQATLFSVFPNPAANELVVRSAQEGNVAEVQLFDARSVLVLKKTGAEPIDISKLTPGTYVVRVVDHNGAAQSQKLLIHR</sequence>
<dbReference type="GO" id="GO:0005576">
    <property type="term" value="C:extracellular region"/>
    <property type="evidence" value="ECO:0007669"/>
    <property type="project" value="UniProtKB-SubCell"/>
</dbReference>
<dbReference type="Pfam" id="PF17210">
    <property type="entry name" value="SdrD_B"/>
    <property type="match status" value="1"/>
</dbReference>
<dbReference type="Proteomes" id="UP000002011">
    <property type="component" value="Chromosome"/>
</dbReference>
<dbReference type="Gene3D" id="2.60.40.10">
    <property type="entry name" value="Immunoglobulins"/>
    <property type="match status" value="1"/>
</dbReference>
<dbReference type="OrthoDB" id="918746at2"/>
<gene>
    <name evidence="7" type="ordered locus">Dfer_1660</name>
</gene>
<feature type="signal peptide" evidence="4">
    <location>
        <begin position="1"/>
        <end position="23"/>
    </location>
</feature>
<dbReference type="InterPro" id="IPR013783">
    <property type="entry name" value="Ig-like_fold"/>
</dbReference>
<feature type="domain" description="SD-repeat containing protein B" evidence="5">
    <location>
        <begin position="29"/>
        <end position="123"/>
    </location>
</feature>
<evidence type="ECO:0000259" key="5">
    <source>
        <dbReference type="Pfam" id="PF17210"/>
    </source>
</evidence>
<dbReference type="Pfam" id="PF18962">
    <property type="entry name" value="Por_Secre_tail"/>
    <property type="match status" value="1"/>
</dbReference>
<feature type="domain" description="Secretion system C-terminal sorting" evidence="6">
    <location>
        <begin position="420"/>
        <end position="489"/>
    </location>
</feature>
<name>C6VST0_DYAFD</name>
<dbReference type="InterPro" id="IPR033764">
    <property type="entry name" value="Sdr_B"/>
</dbReference>
<protein>
    <recommendedName>
        <fullName evidence="9">Secretion system C-terminal sorting domain-containing protein</fullName>
    </recommendedName>
</protein>
<dbReference type="NCBIfam" id="TIGR04183">
    <property type="entry name" value="Por_Secre_tail"/>
    <property type="match status" value="1"/>
</dbReference>
<dbReference type="RefSeq" id="WP_015811156.1">
    <property type="nucleotide sequence ID" value="NC_013037.1"/>
</dbReference>
<evidence type="ECO:0000256" key="4">
    <source>
        <dbReference type="SAM" id="SignalP"/>
    </source>
</evidence>
<dbReference type="STRING" id="471854.Dfer_1660"/>
<dbReference type="NCBIfam" id="NF033208">
    <property type="entry name" value="choice_anch_E"/>
    <property type="match status" value="1"/>
</dbReference>
<dbReference type="Gene3D" id="2.60.120.260">
    <property type="entry name" value="Galactose-binding domain-like"/>
    <property type="match status" value="1"/>
</dbReference>
<evidence type="ECO:0000313" key="7">
    <source>
        <dbReference type="EMBL" id="ACT92902.1"/>
    </source>
</evidence>
<dbReference type="KEGG" id="dfe:Dfer_1660"/>
<dbReference type="AlphaFoldDB" id="C6VST0"/>
<evidence type="ECO:0008006" key="9">
    <source>
        <dbReference type="Google" id="ProtNLM"/>
    </source>
</evidence>
<dbReference type="HOGENOM" id="CLU_555219_0_0_10"/>
<keyword evidence="3 4" id="KW-0732">Signal</keyword>
<keyword evidence="2" id="KW-0964">Secreted</keyword>
<organism evidence="7 8">
    <name type="scientific">Dyadobacter fermentans (strain ATCC 700827 / DSM 18053 / CIP 107007 / KCTC 52180 / NS114)</name>
    <dbReference type="NCBI Taxonomy" id="471854"/>
    <lineage>
        <taxon>Bacteria</taxon>
        <taxon>Pseudomonadati</taxon>
        <taxon>Bacteroidota</taxon>
        <taxon>Cytophagia</taxon>
        <taxon>Cytophagales</taxon>
        <taxon>Spirosomataceae</taxon>
        <taxon>Dyadobacter</taxon>
    </lineage>
</organism>
<evidence type="ECO:0000313" key="8">
    <source>
        <dbReference type="Proteomes" id="UP000002011"/>
    </source>
</evidence>
<reference evidence="7 8" key="1">
    <citation type="journal article" date="2009" name="Stand. Genomic Sci.">
        <title>Complete genome sequence of Dyadobacter fermentans type strain (NS114).</title>
        <authorList>
            <person name="Lang E."/>
            <person name="Lapidus A."/>
            <person name="Chertkov O."/>
            <person name="Brettin T."/>
            <person name="Detter J.C."/>
            <person name="Han C."/>
            <person name="Copeland A."/>
            <person name="Glavina Del Rio T."/>
            <person name="Nolan M."/>
            <person name="Chen F."/>
            <person name="Lucas S."/>
            <person name="Tice H."/>
            <person name="Cheng J.F."/>
            <person name="Land M."/>
            <person name="Hauser L."/>
            <person name="Chang Y.J."/>
            <person name="Jeffries C.D."/>
            <person name="Kopitz M."/>
            <person name="Bruce D."/>
            <person name="Goodwin L."/>
            <person name="Pitluck S."/>
            <person name="Ovchinnikova G."/>
            <person name="Pati A."/>
            <person name="Ivanova N."/>
            <person name="Mavrommatis K."/>
            <person name="Chen A."/>
            <person name="Palaniappan K."/>
            <person name="Chain P."/>
            <person name="Bristow J."/>
            <person name="Eisen J.A."/>
            <person name="Markowitz V."/>
            <person name="Hugenholtz P."/>
            <person name="Goker M."/>
            <person name="Rohde M."/>
            <person name="Kyrpides N.C."/>
            <person name="Klenk H.P."/>
        </authorList>
    </citation>
    <scope>NUCLEOTIDE SEQUENCE [LARGE SCALE GENOMIC DNA]</scope>
    <source>
        <strain evidence="8">ATCC 700827 / DSM 18053 / CIP 107007 / KCTC 52180 / NS114</strain>
    </source>
</reference>
<evidence type="ECO:0000256" key="3">
    <source>
        <dbReference type="ARBA" id="ARBA00022729"/>
    </source>
</evidence>